<dbReference type="GO" id="GO:0004497">
    <property type="term" value="F:monooxygenase activity"/>
    <property type="evidence" value="ECO:0000318"/>
    <property type="project" value="GO_Central"/>
</dbReference>
<organism evidence="15">
    <name type="scientific">Selaginella moellendorffii</name>
    <name type="common">Spikemoss</name>
    <dbReference type="NCBI Taxonomy" id="88036"/>
    <lineage>
        <taxon>Eukaryota</taxon>
        <taxon>Viridiplantae</taxon>
        <taxon>Streptophyta</taxon>
        <taxon>Embryophyta</taxon>
        <taxon>Tracheophyta</taxon>
        <taxon>Lycopodiopsida</taxon>
        <taxon>Selaginellales</taxon>
        <taxon>Selaginellaceae</taxon>
        <taxon>Selaginella</taxon>
    </lineage>
</organism>
<dbReference type="PANTHER" id="PTHR24282">
    <property type="entry name" value="CYTOCHROME P450 FAMILY MEMBER"/>
    <property type="match status" value="1"/>
</dbReference>
<comment type="cofactor">
    <cofactor evidence="11">
        <name>heme</name>
        <dbReference type="ChEBI" id="CHEBI:30413"/>
    </cofactor>
</comment>
<dbReference type="InterPro" id="IPR050665">
    <property type="entry name" value="Cytochrome_P450_Monooxygen"/>
</dbReference>
<dbReference type="STRING" id="88036.D8SXW6"/>
<keyword evidence="8 11" id="KW-0408">Iron</keyword>
<dbReference type="PRINTS" id="PR00385">
    <property type="entry name" value="P450"/>
</dbReference>
<dbReference type="EMBL" id="GL377652">
    <property type="protein sequence ID" value="EFJ10690.1"/>
    <property type="molecule type" value="Genomic_DNA"/>
</dbReference>
<dbReference type="PROSITE" id="PS00086">
    <property type="entry name" value="CYTOCHROME_P450"/>
    <property type="match status" value="1"/>
</dbReference>
<feature type="binding site" description="axial binding residue" evidence="11">
    <location>
        <position position="465"/>
    </location>
    <ligand>
        <name>heme</name>
        <dbReference type="ChEBI" id="CHEBI:30413"/>
    </ligand>
    <ligandPart>
        <name>Fe</name>
        <dbReference type="ChEBI" id="CHEBI:18248"/>
    </ligandPart>
</feature>
<name>D8SXW6_SELML</name>
<evidence type="ECO:0000313" key="15">
    <source>
        <dbReference type="Proteomes" id="UP000001514"/>
    </source>
</evidence>
<protein>
    <submittedName>
        <fullName evidence="14">Uncharacterized protein</fullName>
    </submittedName>
</protein>
<dbReference type="GO" id="GO:0016020">
    <property type="term" value="C:membrane"/>
    <property type="evidence" value="ECO:0007669"/>
    <property type="project" value="UniProtKB-SubCell"/>
</dbReference>
<dbReference type="GO" id="GO:0016705">
    <property type="term" value="F:oxidoreductase activity, acting on paired donors, with incorporation or reduction of molecular oxygen"/>
    <property type="evidence" value="ECO:0007669"/>
    <property type="project" value="InterPro"/>
</dbReference>
<dbReference type="GO" id="GO:0005506">
    <property type="term" value="F:iron ion binding"/>
    <property type="evidence" value="ECO:0007669"/>
    <property type="project" value="InterPro"/>
</dbReference>
<dbReference type="Gene3D" id="1.10.630.10">
    <property type="entry name" value="Cytochrome P450"/>
    <property type="match status" value="1"/>
</dbReference>
<evidence type="ECO:0000256" key="5">
    <source>
        <dbReference type="ARBA" id="ARBA00022723"/>
    </source>
</evidence>
<evidence type="ECO:0000256" key="9">
    <source>
        <dbReference type="ARBA" id="ARBA00023033"/>
    </source>
</evidence>
<evidence type="ECO:0000256" key="13">
    <source>
        <dbReference type="SAM" id="SignalP"/>
    </source>
</evidence>
<dbReference type="OMA" id="IAGPKAC"/>
<keyword evidence="5 11" id="KW-0479">Metal-binding</keyword>
<evidence type="ECO:0000256" key="11">
    <source>
        <dbReference type="PIRSR" id="PIRSR602401-1"/>
    </source>
</evidence>
<keyword evidence="3 11" id="KW-0349">Heme</keyword>
<evidence type="ECO:0000256" key="12">
    <source>
        <dbReference type="RuleBase" id="RU000461"/>
    </source>
</evidence>
<keyword evidence="6" id="KW-1133">Transmembrane helix</keyword>
<evidence type="ECO:0000256" key="8">
    <source>
        <dbReference type="ARBA" id="ARBA00023004"/>
    </source>
</evidence>
<dbReference type="PANTHER" id="PTHR24282:SF211">
    <property type="entry name" value="CYTOCHROME P450-RELATED"/>
    <property type="match status" value="1"/>
</dbReference>
<dbReference type="InterPro" id="IPR001128">
    <property type="entry name" value="Cyt_P450"/>
</dbReference>
<dbReference type="PRINTS" id="PR00463">
    <property type="entry name" value="EP450I"/>
</dbReference>
<keyword evidence="9 12" id="KW-0503">Monooxygenase</keyword>
<keyword evidence="4" id="KW-0812">Transmembrane</keyword>
<evidence type="ECO:0000313" key="14">
    <source>
        <dbReference type="EMBL" id="EFJ10690.1"/>
    </source>
</evidence>
<evidence type="ECO:0000256" key="4">
    <source>
        <dbReference type="ARBA" id="ARBA00022692"/>
    </source>
</evidence>
<proteinExistence type="inferred from homology"/>
<dbReference type="Gramene" id="EFJ10690">
    <property type="protein sequence ID" value="EFJ10690"/>
    <property type="gene ID" value="SELMODRAFT_183651"/>
</dbReference>
<dbReference type="InterPro" id="IPR036396">
    <property type="entry name" value="Cyt_P450_sf"/>
</dbReference>
<dbReference type="InParanoid" id="D8SXW6"/>
<dbReference type="KEGG" id="smo:SELMODRAFT_183651"/>
<feature type="chain" id="PRO_5003123126" evidence="13">
    <location>
        <begin position="20"/>
        <end position="519"/>
    </location>
</feature>
<evidence type="ECO:0000256" key="1">
    <source>
        <dbReference type="ARBA" id="ARBA00004370"/>
    </source>
</evidence>
<comment type="similarity">
    <text evidence="2 12">Belongs to the cytochrome P450 family.</text>
</comment>
<evidence type="ECO:0000256" key="10">
    <source>
        <dbReference type="ARBA" id="ARBA00023136"/>
    </source>
</evidence>
<dbReference type="InterPro" id="IPR002401">
    <property type="entry name" value="Cyt_P450_E_grp-I"/>
</dbReference>
<reference evidence="14 15" key="1">
    <citation type="journal article" date="2011" name="Science">
        <title>The Selaginella genome identifies genetic changes associated with the evolution of vascular plants.</title>
        <authorList>
            <person name="Banks J.A."/>
            <person name="Nishiyama T."/>
            <person name="Hasebe M."/>
            <person name="Bowman J.L."/>
            <person name="Gribskov M."/>
            <person name="dePamphilis C."/>
            <person name="Albert V.A."/>
            <person name="Aono N."/>
            <person name="Aoyama T."/>
            <person name="Ambrose B.A."/>
            <person name="Ashton N.W."/>
            <person name="Axtell M.J."/>
            <person name="Barker E."/>
            <person name="Barker M.S."/>
            <person name="Bennetzen J.L."/>
            <person name="Bonawitz N.D."/>
            <person name="Chapple C."/>
            <person name="Cheng C."/>
            <person name="Correa L.G."/>
            <person name="Dacre M."/>
            <person name="DeBarry J."/>
            <person name="Dreyer I."/>
            <person name="Elias M."/>
            <person name="Engstrom E.M."/>
            <person name="Estelle M."/>
            <person name="Feng L."/>
            <person name="Finet C."/>
            <person name="Floyd S.K."/>
            <person name="Frommer W.B."/>
            <person name="Fujita T."/>
            <person name="Gramzow L."/>
            <person name="Gutensohn M."/>
            <person name="Harholt J."/>
            <person name="Hattori M."/>
            <person name="Heyl A."/>
            <person name="Hirai T."/>
            <person name="Hiwatashi Y."/>
            <person name="Ishikawa M."/>
            <person name="Iwata M."/>
            <person name="Karol K.G."/>
            <person name="Koehler B."/>
            <person name="Kolukisaoglu U."/>
            <person name="Kubo M."/>
            <person name="Kurata T."/>
            <person name="Lalonde S."/>
            <person name="Li K."/>
            <person name="Li Y."/>
            <person name="Litt A."/>
            <person name="Lyons E."/>
            <person name="Manning G."/>
            <person name="Maruyama T."/>
            <person name="Michael T.P."/>
            <person name="Mikami K."/>
            <person name="Miyazaki S."/>
            <person name="Morinaga S."/>
            <person name="Murata T."/>
            <person name="Mueller-Roeber B."/>
            <person name="Nelson D.R."/>
            <person name="Obara M."/>
            <person name="Oguri Y."/>
            <person name="Olmstead R.G."/>
            <person name="Onodera N."/>
            <person name="Petersen B.L."/>
            <person name="Pils B."/>
            <person name="Prigge M."/>
            <person name="Rensing S.A."/>
            <person name="Riano-Pachon D.M."/>
            <person name="Roberts A.W."/>
            <person name="Sato Y."/>
            <person name="Scheller H.V."/>
            <person name="Schulz B."/>
            <person name="Schulz C."/>
            <person name="Shakirov E.V."/>
            <person name="Shibagaki N."/>
            <person name="Shinohara N."/>
            <person name="Shippen D.E."/>
            <person name="Soerensen I."/>
            <person name="Sotooka R."/>
            <person name="Sugimoto N."/>
            <person name="Sugita M."/>
            <person name="Sumikawa N."/>
            <person name="Tanurdzic M."/>
            <person name="Theissen G."/>
            <person name="Ulvskov P."/>
            <person name="Wakazuki S."/>
            <person name="Weng J.K."/>
            <person name="Willats W.W."/>
            <person name="Wipf D."/>
            <person name="Wolf P.G."/>
            <person name="Yang L."/>
            <person name="Zimmer A.D."/>
            <person name="Zhu Q."/>
            <person name="Mitros T."/>
            <person name="Hellsten U."/>
            <person name="Loque D."/>
            <person name="Otillar R."/>
            <person name="Salamov A."/>
            <person name="Schmutz J."/>
            <person name="Shapiro H."/>
            <person name="Lindquist E."/>
            <person name="Lucas S."/>
            <person name="Rokhsar D."/>
            <person name="Grigoriev I.V."/>
        </authorList>
    </citation>
    <scope>NUCLEOTIDE SEQUENCE [LARGE SCALE GENOMIC DNA]</scope>
</reference>
<evidence type="ECO:0000256" key="7">
    <source>
        <dbReference type="ARBA" id="ARBA00023002"/>
    </source>
</evidence>
<evidence type="ECO:0000256" key="6">
    <source>
        <dbReference type="ARBA" id="ARBA00022989"/>
    </source>
</evidence>
<evidence type="ECO:0000256" key="3">
    <source>
        <dbReference type="ARBA" id="ARBA00022617"/>
    </source>
</evidence>
<dbReference type="eggNOG" id="KOG0157">
    <property type="taxonomic scope" value="Eukaryota"/>
</dbReference>
<dbReference type="GO" id="GO:0020037">
    <property type="term" value="F:heme binding"/>
    <property type="evidence" value="ECO:0007669"/>
    <property type="project" value="InterPro"/>
</dbReference>
<keyword evidence="13" id="KW-0732">Signal</keyword>
<feature type="signal peptide" evidence="13">
    <location>
        <begin position="1"/>
        <end position="19"/>
    </location>
</feature>
<keyword evidence="15" id="KW-1185">Reference proteome</keyword>
<dbReference type="AlphaFoldDB" id="D8SXW6"/>
<comment type="subcellular location">
    <subcellularLocation>
        <location evidence="1">Membrane</location>
    </subcellularLocation>
</comment>
<dbReference type="Proteomes" id="UP000001514">
    <property type="component" value="Unassembled WGS sequence"/>
</dbReference>
<keyword evidence="7 12" id="KW-0560">Oxidoreductase</keyword>
<dbReference type="Pfam" id="PF00067">
    <property type="entry name" value="p450"/>
    <property type="match status" value="1"/>
</dbReference>
<accession>D8SXW6</accession>
<evidence type="ECO:0000256" key="2">
    <source>
        <dbReference type="ARBA" id="ARBA00010617"/>
    </source>
</evidence>
<dbReference type="SUPFAM" id="SSF48264">
    <property type="entry name" value="Cytochrome P450"/>
    <property type="match status" value="1"/>
</dbReference>
<gene>
    <name evidence="14" type="ORF">SELMODRAFT_183651</name>
</gene>
<keyword evidence="10" id="KW-0472">Membrane</keyword>
<dbReference type="InterPro" id="IPR017972">
    <property type="entry name" value="Cyt_P450_CS"/>
</dbReference>
<dbReference type="OrthoDB" id="1470350at2759"/>
<sequence length="519" mass="58887">MWLWTIAALCVALVWKAVTKPLLKPWILEAKLRRQGIRGPPRSILSGNVKHIFDIRTRVEAKCIEGPITHDIMEYVQPHHLQWAKLYGQPLRWWWGSEPGVVLTDLDMIKEVLYNKAGAFWNSNWQRQLQIDLLGRGMAVVNGDEWALRRRILAPAFHADKIKLMVGGMRDCVADMLAKWNALTEGKEEPIELEVCKELITLTSDIISRAAFGSSYKQGHRVFELLDQVGELVYRKFSSLWIQSKLPFSKINRDIKAVNAEVRSTLEEIVQVRKDQTAAGEIEGYGSDLLGVMLKEVDAEHYDAKTGLSFTIDGLMEECKTFYIAGQETSAKWLAWTMMLLAINPSWQERAREEVRQVCQSQAPDAESLSKLKIVGMVLNESLRLYSPAVAIVRSCFKDAKLGHLSFPEGSGVIIPILYLLHDKDIWGDDANEFRPERFADGISSASKTQHLFAFLPFSQGQRVCLGQSFAHTEAKIAVAMILQRFSFQLSPNYRHSPVHRIALQPLHGMPLLLQRLDD</sequence>
<dbReference type="HOGENOM" id="CLU_001570_5_0_1"/>